<dbReference type="InterPro" id="IPR036847">
    <property type="entry name" value="RimP_C_sf"/>
</dbReference>
<dbReference type="PATRIC" id="fig|1208922.3.peg.394"/>
<accession>M1MDN9</accession>
<dbReference type="InterPro" id="IPR035956">
    <property type="entry name" value="RimP_N_sf"/>
</dbReference>
<dbReference type="NCBIfam" id="NF000929">
    <property type="entry name" value="PRK00092.2-1"/>
    <property type="match status" value="1"/>
</dbReference>
<dbReference type="InterPro" id="IPR028989">
    <property type="entry name" value="RimP_N"/>
</dbReference>
<dbReference type="InterPro" id="IPR003728">
    <property type="entry name" value="Ribosome_maturation_RimP"/>
</dbReference>
<gene>
    <name evidence="3" type="primary">rimP</name>
    <name evidence="6" type="ORF">BCUE_0669</name>
</gene>
<dbReference type="InterPro" id="IPR028998">
    <property type="entry name" value="RimP_C"/>
</dbReference>
<evidence type="ECO:0000256" key="3">
    <source>
        <dbReference type="HAMAP-Rule" id="MF_01077"/>
    </source>
</evidence>
<evidence type="ECO:0000256" key="1">
    <source>
        <dbReference type="ARBA" id="ARBA00022490"/>
    </source>
</evidence>
<keyword evidence="2 3" id="KW-0690">Ribosome biogenesis</keyword>
<dbReference type="KEGG" id="kbt:BCUE_0669"/>
<dbReference type="Pfam" id="PF17384">
    <property type="entry name" value="DUF150_C"/>
    <property type="match status" value="1"/>
</dbReference>
<comment type="similarity">
    <text evidence="3">Belongs to the RimP family.</text>
</comment>
<keyword evidence="7" id="KW-1185">Reference proteome</keyword>
<dbReference type="GO" id="GO:0005829">
    <property type="term" value="C:cytosol"/>
    <property type="evidence" value="ECO:0007669"/>
    <property type="project" value="TreeGrafter"/>
</dbReference>
<dbReference type="GO" id="GO:0000028">
    <property type="term" value="P:ribosomal small subunit assembly"/>
    <property type="evidence" value="ECO:0007669"/>
    <property type="project" value="TreeGrafter"/>
</dbReference>
<evidence type="ECO:0000259" key="5">
    <source>
        <dbReference type="Pfam" id="PF17384"/>
    </source>
</evidence>
<feature type="domain" description="Ribosome maturation factor RimP C-terminal" evidence="5">
    <location>
        <begin position="79"/>
        <end position="156"/>
    </location>
</feature>
<dbReference type="SUPFAM" id="SSF75420">
    <property type="entry name" value="YhbC-like, N-terminal domain"/>
    <property type="match status" value="1"/>
</dbReference>
<dbReference type="RefSeq" id="WP_015238087.1">
    <property type="nucleotide sequence ID" value="NC_020285.1"/>
</dbReference>
<dbReference type="PANTHER" id="PTHR33867:SF1">
    <property type="entry name" value="RIBOSOME MATURATION FACTOR RIMP"/>
    <property type="match status" value="1"/>
</dbReference>
<dbReference type="PANTHER" id="PTHR33867">
    <property type="entry name" value="RIBOSOME MATURATION FACTOR RIMP"/>
    <property type="match status" value="1"/>
</dbReference>
<dbReference type="HOGENOM" id="CLU_070525_1_0_4"/>
<dbReference type="SUPFAM" id="SSF74942">
    <property type="entry name" value="YhbC-like, C-terminal domain"/>
    <property type="match status" value="1"/>
</dbReference>
<sequence>MVDLFALTKNALHGIANDIDLVNIERLSSGVLRVIIDKTNGVCIDDCELVSRHLLCVFAAENIDYKQLEISSPGTDRPLHSESDFIRFAGERIALKLNDSLDGRKVFNGILRLQNPLNSNDISSRSTMFSIEFSDNESKNNLKVINFNIDDVCYAKLDPVLDFKGKKR</sequence>
<organism evidence="6 7">
    <name type="scientific">Candidatus Kinetoplastidibacterium blastocrithidiae TCC012E</name>
    <dbReference type="NCBI Taxonomy" id="1208922"/>
    <lineage>
        <taxon>Bacteria</taxon>
        <taxon>Pseudomonadati</taxon>
        <taxon>Pseudomonadota</taxon>
        <taxon>Betaproteobacteria</taxon>
        <taxon>Candidatus Kinetoplastidibacterium</taxon>
    </lineage>
</organism>
<protein>
    <recommendedName>
        <fullName evidence="3">Ribosome maturation factor RimP</fullName>
    </recommendedName>
</protein>
<evidence type="ECO:0000256" key="2">
    <source>
        <dbReference type="ARBA" id="ARBA00022517"/>
    </source>
</evidence>
<dbReference type="Pfam" id="PF02576">
    <property type="entry name" value="RimP_N"/>
    <property type="match status" value="1"/>
</dbReference>
<reference evidence="6 7" key="1">
    <citation type="journal article" date="2013" name="Genome Biol. Evol.">
        <title>Genome evolution and phylogenomic analysis of candidatus kinetoplastibacterium, the betaproteobacterial endosymbionts of strigomonas and angomonas.</title>
        <authorList>
            <person name="Alves J.M."/>
            <person name="Serrano M.G."/>
            <person name="Maia da Silva F."/>
            <person name="Voegtly L.J."/>
            <person name="Matveyev A.V."/>
            <person name="Teixeira M.M."/>
            <person name="Camargo E.P."/>
            <person name="Buck G.A."/>
        </authorList>
    </citation>
    <scope>NUCLEOTIDE SEQUENCE [LARGE SCALE GENOMIC DNA]</scope>
    <source>
        <strain evidence="6 7">TCC012E</strain>
    </source>
</reference>
<dbReference type="AlphaFoldDB" id="M1MDN9"/>
<feature type="domain" description="Ribosome maturation factor RimP N-terminal" evidence="4">
    <location>
        <begin position="19"/>
        <end position="76"/>
    </location>
</feature>
<evidence type="ECO:0000259" key="4">
    <source>
        <dbReference type="Pfam" id="PF02576"/>
    </source>
</evidence>
<proteinExistence type="inferred from homology"/>
<keyword evidence="1 3" id="KW-0963">Cytoplasm</keyword>
<dbReference type="CDD" id="cd01734">
    <property type="entry name" value="YlxS_C"/>
    <property type="match status" value="1"/>
</dbReference>
<evidence type="ECO:0000313" key="6">
    <source>
        <dbReference type="EMBL" id="AGF49840.1"/>
    </source>
</evidence>
<dbReference type="GO" id="GO:0006412">
    <property type="term" value="P:translation"/>
    <property type="evidence" value="ECO:0007669"/>
    <property type="project" value="TreeGrafter"/>
</dbReference>
<name>M1MDN9_9PROT</name>
<dbReference type="HAMAP" id="MF_01077">
    <property type="entry name" value="RimP"/>
    <property type="match status" value="1"/>
</dbReference>
<comment type="subcellular location">
    <subcellularLocation>
        <location evidence="3">Cytoplasm</location>
    </subcellularLocation>
</comment>
<dbReference type="EMBL" id="CP003807">
    <property type="protein sequence ID" value="AGF49840.1"/>
    <property type="molecule type" value="Genomic_DNA"/>
</dbReference>
<comment type="function">
    <text evidence="3">Required for maturation of 30S ribosomal subunits.</text>
</comment>
<dbReference type="Gene3D" id="3.30.300.70">
    <property type="entry name" value="RimP-like superfamily, N-terminal"/>
    <property type="match status" value="1"/>
</dbReference>
<dbReference type="Proteomes" id="UP000011563">
    <property type="component" value="Chromosome"/>
</dbReference>
<evidence type="ECO:0000313" key="7">
    <source>
        <dbReference type="Proteomes" id="UP000011563"/>
    </source>
</evidence>